<keyword evidence="2" id="KW-1185">Reference proteome</keyword>
<dbReference type="AlphaFoldDB" id="A0A8H7B2F6"/>
<dbReference type="EMBL" id="JAAABM010000007">
    <property type="protein sequence ID" value="KAF7676075.1"/>
    <property type="molecule type" value="Genomic_DNA"/>
</dbReference>
<reference evidence="1" key="2">
    <citation type="submission" date="2020-08" db="EMBL/GenBank/DDBJ databases">
        <title>Draft Genome Sequence of Cumin Blight Pathogen Alternaria burnsii.</title>
        <authorList>
            <person name="Feng Z."/>
        </authorList>
    </citation>
    <scope>NUCLEOTIDE SEQUENCE</scope>
    <source>
        <strain evidence="1">CBS107.38</strain>
    </source>
</reference>
<comment type="caution">
    <text evidence="1">The sequence shown here is derived from an EMBL/GenBank/DDBJ whole genome shotgun (WGS) entry which is preliminary data.</text>
</comment>
<gene>
    <name evidence="1" type="ORF">GT037_005580</name>
</gene>
<evidence type="ECO:0000313" key="2">
    <source>
        <dbReference type="Proteomes" id="UP000596902"/>
    </source>
</evidence>
<proteinExistence type="predicted"/>
<dbReference type="GeneID" id="62203805"/>
<evidence type="ECO:0000313" key="1">
    <source>
        <dbReference type="EMBL" id="KAF7676075.1"/>
    </source>
</evidence>
<reference evidence="1" key="1">
    <citation type="submission" date="2020-01" db="EMBL/GenBank/DDBJ databases">
        <authorList>
            <person name="Feng Z.H.Z."/>
        </authorList>
    </citation>
    <scope>NUCLEOTIDE SEQUENCE</scope>
    <source>
        <strain evidence="1">CBS107.38</strain>
    </source>
</reference>
<accession>A0A8H7B2F6</accession>
<organism evidence="1 2">
    <name type="scientific">Alternaria burnsii</name>
    <dbReference type="NCBI Taxonomy" id="1187904"/>
    <lineage>
        <taxon>Eukaryota</taxon>
        <taxon>Fungi</taxon>
        <taxon>Dikarya</taxon>
        <taxon>Ascomycota</taxon>
        <taxon>Pezizomycotina</taxon>
        <taxon>Dothideomycetes</taxon>
        <taxon>Pleosporomycetidae</taxon>
        <taxon>Pleosporales</taxon>
        <taxon>Pleosporineae</taxon>
        <taxon>Pleosporaceae</taxon>
        <taxon>Alternaria</taxon>
        <taxon>Alternaria sect. Alternaria</taxon>
    </lineage>
</organism>
<dbReference type="Proteomes" id="UP000596902">
    <property type="component" value="Unassembled WGS sequence"/>
</dbReference>
<dbReference type="RefSeq" id="XP_038786316.1">
    <property type="nucleotide sequence ID" value="XM_038930627.1"/>
</dbReference>
<sequence length="71" mass="7704">MAVGITSIARDQLFMFLRSSVGLRHCSAAAAQLIRERGEFFVHICRFSTDHSSVLALPVDTGNSISNAIPI</sequence>
<name>A0A8H7B2F6_9PLEO</name>
<protein>
    <submittedName>
        <fullName evidence="1">Uncharacterized protein</fullName>
    </submittedName>
</protein>